<keyword evidence="1" id="KW-0812">Transmembrane</keyword>
<evidence type="ECO:0000256" key="1">
    <source>
        <dbReference type="SAM" id="Phobius"/>
    </source>
</evidence>
<feature type="signal peptide" evidence="2">
    <location>
        <begin position="1"/>
        <end position="27"/>
    </location>
</feature>
<dbReference type="AlphaFoldDB" id="A0A1Y0HU53"/>
<protein>
    <recommendedName>
        <fullName evidence="5">DUF2330 domain-containing protein</fullName>
    </recommendedName>
</protein>
<reference evidence="3 4" key="1">
    <citation type="submission" date="2017-05" db="EMBL/GenBank/DDBJ databases">
        <authorList>
            <person name="Song R."/>
            <person name="Chenine A.L."/>
            <person name="Ruprecht R.M."/>
        </authorList>
    </citation>
    <scope>NUCLEOTIDE SEQUENCE [LARGE SCALE GENOMIC DNA]</scope>
    <source>
        <strain evidence="3 4">PSBB019</strain>
    </source>
</reference>
<sequence length="367" mass="37641">MSRGAGAGRAVRAAAVALALAGAGVVAAPPAGACACGGLVDGPAYDTSVSQETAVLQWDGTTETMLLELDALSNAPEVGLLLPTPAPAEVALADPQVFRELDDLTQPRAVVSDYRWWPELGFGAAGSDGAGAPAGVAVLDEVRLGPLDVTTLGATDPGALGAWLTERGFQLPESIQTALAPYVSEGWSFVAARLAPEEAAAFDGTLQPLRVTFASGSLVYPMRMSAVADDTQSTRTYVLADHRVDRTDATAAATEPTVRFAGRVDPASVGSDELAELLAAGSFVTSHEQVFTDPGTEIVSDFAFGPAGADVAYAPTYAVVADKRIGPFFAGPVLAFTAVLALAALVIWSGRRRRAPAPALAPRPARA</sequence>
<keyword evidence="2" id="KW-0732">Signal</keyword>
<evidence type="ECO:0008006" key="5">
    <source>
        <dbReference type="Google" id="ProtNLM"/>
    </source>
</evidence>
<feature type="transmembrane region" description="Helical" evidence="1">
    <location>
        <begin position="328"/>
        <end position="348"/>
    </location>
</feature>
<name>A0A1Y0HU53_CELCE</name>
<evidence type="ECO:0000313" key="3">
    <source>
        <dbReference type="EMBL" id="ARU51712.1"/>
    </source>
</evidence>
<evidence type="ECO:0000313" key="4">
    <source>
        <dbReference type="Proteomes" id="UP000196228"/>
    </source>
</evidence>
<dbReference type="OrthoDB" id="275368at2"/>
<evidence type="ECO:0000256" key="2">
    <source>
        <dbReference type="SAM" id="SignalP"/>
    </source>
</evidence>
<feature type="chain" id="PRO_5039604411" description="DUF2330 domain-containing protein" evidence="2">
    <location>
        <begin position="28"/>
        <end position="367"/>
    </location>
</feature>
<accession>A0A1Y0HU53</accession>
<proteinExistence type="predicted"/>
<keyword evidence="1" id="KW-0472">Membrane</keyword>
<gene>
    <name evidence="3" type="ORF">CBR64_09670</name>
</gene>
<dbReference type="InterPro" id="IPR019283">
    <property type="entry name" value="DUF2330"/>
</dbReference>
<keyword evidence="1" id="KW-1133">Transmembrane helix</keyword>
<dbReference type="RefSeq" id="WP_087470738.1">
    <property type="nucleotide sequence ID" value="NZ_CP021383.1"/>
</dbReference>
<dbReference type="KEGG" id="cceu:CBR64_09670"/>
<dbReference type="EMBL" id="CP021383">
    <property type="protein sequence ID" value="ARU51712.1"/>
    <property type="molecule type" value="Genomic_DNA"/>
</dbReference>
<dbReference type="Pfam" id="PF10092">
    <property type="entry name" value="DUF2330"/>
    <property type="match status" value="1"/>
</dbReference>
<organism evidence="3 4">
    <name type="scientific">Cellulosimicrobium cellulans</name>
    <name type="common">Arthrobacter luteus</name>
    <dbReference type="NCBI Taxonomy" id="1710"/>
    <lineage>
        <taxon>Bacteria</taxon>
        <taxon>Bacillati</taxon>
        <taxon>Actinomycetota</taxon>
        <taxon>Actinomycetes</taxon>
        <taxon>Micrococcales</taxon>
        <taxon>Promicromonosporaceae</taxon>
        <taxon>Cellulosimicrobium</taxon>
    </lineage>
</organism>
<dbReference type="Proteomes" id="UP000196228">
    <property type="component" value="Chromosome"/>
</dbReference>